<dbReference type="Proteomes" id="UP001222027">
    <property type="component" value="Unassembled WGS sequence"/>
</dbReference>
<organism evidence="1 2">
    <name type="scientific">Ensete ventricosum</name>
    <name type="common">Abyssinian banana</name>
    <name type="synonym">Musa ensete</name>
    <dbReference type="NCBI Taxonomy" id="4639"/>
    <lineage>
        <taxon>Eukaryota</taxon>
        <taxon>Viridiplantae</taxon>
        <taxon>Streptophyta</taxon>
        <taxon>Embryophyta</taxon>
        <taxon>Tracheophyta</taxon>
        <taxon>Spermatophyta</taxon>
        <taxon>Magnoliopsida</taxon>
        <taxon>Liliopsida</taxon>
        <taxon>Zingiberales</taxon>
        <taxon>Musaceae</taxon>
        <taxon>Ensete</taxon>
    </lineage>
</organism>
<dbReference type="AlphaFoldDB" id="A0AAV8PH59"/>
<dbReference type="EMBL" id="JAQQAF010000004">
    <property type="protein sequence ID" value="KAJ8490388.1"/>
    <property type="molecule type" value="Genomic_DNA"/>
</dbReference>
<reference evidence="1 2" key="1">
    <citation type="submission" date="2022-12" db="EMBL/GenBank/DDBJ databases">
        <title>Chromosome-scale assembly of the Ensete ventricosum genome.</title>
        <authorList>
            <person name="Dussert Y."/>
            <person name="Stocks J."/>
            <person name="Wendawek A."/>
            <person name="Woldeyes F."/>
            <person name="Nichols R.A."/>
            <person name="Borrell J.S."/>
        </authorList>
    </citation>
    <scope>NUCLEOTIDE SEQUENCE [LARGE SCALE GENOMIC DNA]</scope>
    <source>
        <strain evidence="2">cv. Maze</strain>
        <tissue evidence="1">Seeds</tissue>
    </source>
</reference>
<evidence type="ECO:0000313" key="2">
    <source>
        <dbReference type="Proteomes" id="UP001222027"/>
    </source>
</evidence>
<keyword evidence="2" id="KW-1185">Reference proteome</keyword>
<comment type="caution">
    <text evidence="1">The sequence shown here is derived from an EMBL/GenBank/DDBJ whole genome shotgun (WGS) entry which is preliminary data.</text>
</comment>
<evidence type="ECO:0000313" key="1">
    <source>
        <dbReference type="EMBL" id="KAJ8490388.1"/>
    </source>
</evidence>
<evidence type="ECO:0008006" key="3">
    <source>
        <dbReference type="Google" id="ProtNLM"/>
    </source>
</evidence>
<proteinExistence type="predicted"/>
<accession>A0AAV8PH59</accession>
<name>A0AAV8PH59_ENSVE</name>
<sequence length="105" mass="12047">MRALQQAARFLLWVHKSRLQPQMSPRVGCFSPCRSAHVLLFSRYFISSTQNLGVGLQPCLKFYSFRCALLSVNYVPFCRSSSRPVLAAAASSRFTRTYGEPRRRR</sequence>
<gene>
    <name evidence="1" type="ORF">OPV22_012109</name>
</gene>
<protein>
    <recommendedName>
        <fullName evidence="3">Secreted protein</fullName>
    </recommendedName>
</protein>